<dbReference type="Proteomes" id="UP000515156">
    <property type="component" value="Chromosome 14"/>
</dbReference>
<proteinExistence type="inferred from homology"/>
<dbReference type="KEGG" id="muo:115457822"/>
<sequence>MEGNGLQEHRLFGGAFSAILPPGFSDVSELREIPNNQEIFAHSQTDQSIIIELMEYQAHVSDADAARYHFEDIASSNEASGPEKAEILTVEPVPKEQLALQECSSAWLLSGRQLVAKFNEQVRNMVALHLCLLRLPQFSTDLLLTFNDPILIHPSSSSATANVPSGPGEAPAWTLEHFRLLLQTLRLCDTAIFG</sequence>
<dbReference type="GO" id="GO:0003254">
    <property type="term" value="P:regulation of membrane depolarization"/>
    <property type="evidence" value="ECO:0007669"/>
    <property type="project" value="TreeGrafter"/>
</dbReference>
<evidence type="ECO:0000256" key="2">
    <source>
        <dbReference type="ARBA" id="ARBA00022448"/>
    </source>
</evidence>
<keyword evidence="7" id="KW-1185">Reference proteome</keyword>
<evidence type="ECO:0000313" key="7">
    <source>
        <dbReference type="Proteomes" id="UP000515156"/>
    </source>
</evidence>
<evidence type="ECO:0000256" key="1">
    <source>
        <dbReference type="ARBA" id="ARBA00010307"/>
    </source>
</evidence>
<protein>
    <recommendedName>
        <fullName evidence="5">Ran guanine nucleotide release factor</fullName>
    </recommendedName>
    <alternativeName>
        <fullName evidence="6">Ran-binding protein MOG1</fullName>
    </alternativeName>
</protein>
<evidence type="ECO:0000313" key="8">
    <source>
        <dbReference type="RefSeq" id="XP_030043308.1"/>
    </source>
</evidence>
<dbReference type="InterPro" id="IPR007681">
    <property type="entry name" value="Mog1"/>
</dbReference>
<dbReference type="GO" id="GO:0006606">
    <property type="term" value="P:protein import into nucleus"/>
    <property type="evidence" value="ECO:0007669"/>
    <property type="project" value="TreeGrafter"/>
</dbReference>
<dbReference type="PANTHER" id="PTHR15837">
    <property type="entry name" value="RAN GUANINE NUCLEOTIDE RELEASE FACTOR"/>
    <property type="match status" value="1"/>
</dbReference>
<dbReference type="AlphaFoldDB" id="A0A6P7WSF4"/>
<accession>A0A6P7WSF4</accession>
<dbReference type="FunFam" id="3.40.1000.10:FF:000004">
    <property type="entry name" value="Probable ran guanine nucleotide release factor"/>
    <property type="match status" value="1"/>
</dbReference>
<dbReference type="OrthoDB" id="10255285at2759"/>
<name>A0A6P7WSF4_9AMPH</name>
<dbReference type="InterPro" id="IPR016123">
    <property type="entry name" value="Mog1/PsbP_a/b/a-sand"/>
</dbReference>
<dbReference type="RefSeq" id="XP_030043308.1">
    <property type="nucleotide sequence ID" value="XM_030187448.1"/>
</dbReference>
<dbReference type="GO" id="GO:0005634">
    <property type="term" value="C:nucleus"/>
    <property type="evidence" value="ECO:0007669"/>
    <property type="project" value="TreeGrafter"/>
</dbReference>
<keyword evidence="3" id="KW-0344">Guanine-nucleotide releasing factor</keyword>
<evidence type="ECO:0000256" key="4">
    <source>
        <dbReference type="ARBA" id="ARBA00022927"/>
    </source>
</evidence>
<comment type="similarity">
    <text evidence="1">Belongs to the MOG1 family.</text>
</comment>
<dbReference type="PANTHER" id="PTHR15837:SF0">
    <property type="entry name" value="RAN GUANINE NUCLEOTIDE RELEASE FACTOR"/>
    <property type="match status" value="1"/>
</dbReference>
<evidence type="ECO:0000256" key="5">
    <source>
        <dbReference type="ARBA" id="ARBA00069074"/>
    </source>
</evidence>
<organism evidence="7 8">
    <name type="scientific">Microcaecilia unicolor</name>
    <dbReference type="NCBI Taxonomy" id="1415580"/>
    <lineage>
        <taxon>Eukaryota</taxon>
        <taxon>Metazoa</taxon>
        <taxon>Chordata</taxon>
        <taxon>Craniata</taxon>
        <taxon>Vertebrata</taxon>
        <taxon>Euteleostomi</taxon>
        <taxon>Amphibia</taxon>
        <taxon>Gymnophiona</taxon>
        <taxon>Siphonopidae</taxon>
        <taxon>Microcaecilia</taxon>
    </lineage>
</organism>
<dbReference type="GO" id="GO:0060047">
    <property type="term" value="P:heart contraction"/>
    <property type="evidence" value="ECO:0007669"/>
    <property type="project" value="TreeGrafter"/>
</dbReference>
<dbReference type="Pfam" id="PF04603">
    <property type="entry name" value="Mog1"/>
    <property type="match status" value="1"/>
</dbReference>
<dbReference type="GO" id="GO:0031267">
    <property type="term" value="F:small GTPase binding"/>
    <property type="evidence" value="ECO:0007669"/>
    <property type="project" value="TreeGrafter"/>
</dbReference>
<dbReference type="SUPFAM" id="SSF55724">
    <property type="entry name" value="Mog1p/PsbP-like"/>
    <property type="match status" value="1"/>
</dbReference>
<reference evidence="8" key="1">
    <citation type="submission" date="2025-08" db="UniProtKB">
        <authorList>
            <consortium name="RefSeq"/>
        </authorList>
    </citation>
    <scope>IDENTIFICATION</scope>
</reference>
<keyword evidence="2" id="KW-0813">Transport</keyword>
<dbReference type="GO" id="GO:0005085">
    <property type="term" value="F:guanyl-nucleotide exchange factor activity"/>
    <property type="evidence" value="ECO:0007669"/>
    <property type="project" value="UniProtKB-KW"/>
</dbReference>
<dbReference type="InParanoid" id="A0A6P7WSF4"/>
<keyword evidence="4" id="KW-0653">Protein transport</keyword>
<dbReference type="CTD" id="29098"/>
<gene>
    <name evidence="8" type="primary">RANGRF</name>
</gene>
<dbReference type="GO" id="GO:0044325">
    <property type="term" value="F:transmembrane transporter binding"/>
    <property type="evidence" value="ECO:0007669"/>
    <property type="project" value="TreeGrafter"/>
</dbReference>
<dbReference type="GO" id="GO:0017080">
    <property type="term" value="F:sodium channel regulator activity"/>
    <property type="evidence" value="ECO:0007669"/>
    <property type="project" value="TreeGrafter"/>
</dbReference>
<evidence type="ECO:0000256" key="6">
    <source>
        <dbReference type="ARBA" id="ARBA00076536"/>
    </source>
</evidence>
<dbReference type="GeneID" id="115457822"/>
<dbReference type="FunCoup" id="A0A6P7WSF4">
    <property type="interactions" value="676"/>
</dbReference>
<dbReference type="Gene3D" id="3.40.1000.10">
    <property type="entry name" value="Mog1/PsbP, alpha/beta/alpha sandwich"/>
    <property type="match status" value="1"/>
</dbReference>
<evidence type="ECO:0000256" key="3">
    <source>
        <dbReference type="ARBA" id="ARBA00022658"/>
    </source>
</evidence>